<sequence>MSSWRLPLEVCEDIIDHIPPRHILTSPVIFGISGDRRPPGHLTYRRDLCACALTCRSWVPRTRIKLFCYVLLNSPKSGQAFVEAISASPELGWYIQCLSIGTSHNRYQVKRPSEGWIYKVIQALPPITPNLHYLEYCNLPFPHPIFIALSAQFVTVKSLHLNSMRGDTPRRLAQILSAFKNVKELTITDPRFERDLIGRDFYYGRAQRPVNLNLVLGRDVDADRYNLHELLIKSGLCGSLRKLSLEINKSQYPLLDSLVPHCSRTLRVLFISFPSRVAEESSLTFFHILRLMGLSHSKIEHLSVAIPTREPIIDICDNMDDLPSSLVTLRLDTGMPFPKYSSSWAGVKRCHVSDSVLAGDRFPKLRSVELRFRDLVDVRVKERSPKRRSHKRSPSPVEPSGWNLSTKTEEALRSADRKGVFKDIFPNLYSKGLLWCGHWTPSVPQSVIFCVSGEKKWESRLTTRYEDL</sequence>
<dbReference type="Proteomes" id="UP001212997">
    <property type="component" value="Unassembled WGS sequence"/>
</dbReference>
<accession>A0AAD5YC05</accession>
<proteinExistence type="predicted"/>
<feature type="compositionally biased region" description="Basic residues" evidence="1">
    <location>
        <begin position="384"/>
        <end position="393"/>
    </location>
</feature>
<evidence type="ECO:0000313" key="3">
    <source>
        <dbReference type="Proteomes" id="UP001212997"/>
    </source>
</evidence>
<reference evidence="2" key="1">
    <citation type="submission" date="2022-07" db="EMBL/GenBank/DDBJ databases">
        <title>Genome Sequence of Physisporinus lineatus.</title>
        <authorList>
            <person name="Buettner E."/>
        </authorList>
    </citation>
    <scope>NUCLEOTIDE SEQUENCE</scope>
    <source>
        <strain evidence="2">VT162</strain>
    </source>
</reference>
<keyword evidence="3" id="KW-1185">Reference proteome</keyword>
<gene>
    <name evidence="2" type="ORF">NLI96_g10444</name>
</gene>
<feature type="region of interest" description="Disordered" evidence="1">
    <location>
        <begin position="383"/>
        <end position="405"/>
    </location>
</feature>
<evidence type="ECO:0000313" key="2">
    <source>
        <dbReference type="EMBL" id="KAJ3477473.1"/>
    </source>
</evidence>
<dbReference type="InterPro" id="IPR032675">
    <property type="entry name" value="LRR_dom_sf"/>
</dbReference>
<name>A0AAD5YC05_9APHY</name>
<dbReference type="AlphaFoldDB" id="A0AAD5YC05"/>
<evidence type="ECO:0000256" key="1">
    <source>
        <dbReference type="SAM" id="MobiDB-lite"/>
    </source>
</evidence>
<protein>
    <recommendedName>
        <fullName evidence="4">F-box domain-containing protein</fullName>
    </recommendedName>
</protein>
<dbReference type="EMBL" id="JANAWD010000591">
    <property type="protein sequence ID" value="KAJ3477473.1"/>
    <property type="molecule type" value="Genomic_DNA"/>
</dbReference>
<dbReference type="Gene3D" id="3.80.10.10">
    <property type="entry name" value="Ribonuclease Inhibitor"/>
    <property type="match status" value="1"/>
</dbReference>
<organism evidence="2 3">
    <name type="scientific">Meripilus lineatus</name>
    <dbReference type="NCBI Taxonomy" id="2056292"/>
    <lineage>
        <taxon>Eukaryota</taxon>
        <taxon>Fungi</taxon>
        <taxon>Dikarya</taxon>
        <taxon>Basidiomycota</taxon>
        <taxon>Agaricomycotina</taxon>
        <taxon>Agaricomycetes</taxon>
        <taxon>Polyporales</taxon>
        <taxon>Meripilaceae</taxon>
        <taxon>Meripilus</taxon>
    </lineage>
</organism>
<comment type="caution">
    <text evidence="2">The sequence shown here is derived from an EMBL/GenBank/DDBJ whole genome shotgun (WGS) entry which is preliminary data.</text>
</comment>
<evidence type="ECO:0008006" key="4">
    <source>
        <dbReference type="Google" id="ProtNLM"/>
    </source>
</evidence>